<evidence type="ECO:0000256" key="3">
    <source>
        <dbReference type="ARBA" id="ARBA00022452"/>
    </source>
</evidence>
<evidence type="ECO:0000256" key="13">
    <source>
        <dbReference type="SAM" id="SignalP"/>
    </source>
</evidence>
<comment type="caution">
    <text evidence="16">The sequence shown here is derived from an EMBL/GenBank/DDBJ whole genome shotgun (WGS) entry which is preliminary data.</text>
</comment>
<keyword evidence="3 10" id="KW-1134">Transmembrane beta strand</keyword>
<protein>
    <submittedName>
        <fullName evidence="16">Vitamin B12 transporter BtuB</fullName>
    </submittedName>
</protein>
<feature type="chain" id="PRO_5028233204" evidence="13">
    <location>
        <begin position="21"/>
        <end position="738"/>
    </location>
</feature>
<name>A0A6V6YVR8_9FLAO</name>
<dbReference type="PROSITE" id="PS52016">
    <property type="entry name" value="TONB_DEPENDENT_REC_3"/>
    <property type="match status" value="1"/>
</dbReference>
<dbReference type="GO" id="GO:0009279">
    <property type="term" value="C:cell outer membrane"/>
    <property type="evidence" value="ECO:0007669"/>
    <property type="project" value="UniProtKB-SubCell"/>
</dbReference>
<feature type="compositionally biased region" description="Basic and acidic residues" evidence="12">
    <location>
        <begin position="24"/>
        <end position="37"/>
    </location>
</feature>
<dbReference type="AlphaFoldDB" id="A0A6V6YVR8"/>
<dbReference type="InterPro" id="IPR039426">
    <property type="entry name" value="TonB-dep_rcpt-like"/>
</dbReference>
<evidence type="ECO:0000256" key="2">
    <source>
        <dbReference type="ARBA" id="ARBA00022448"/>
    </source>
</evidence>
<comment type="similarity">
    <text evidence="10 11">Belongs to the TonB-dependent receptor family.</text>
</comment>
<accession>A0A6V6YVR8</accession>
<dbReference type="GO" id="GO:0015344">
    <property type="term" value="F:siderophore uptake transmembrane transporter activity"/>
    <property type="evidence" value="ECO:0007669"/>
    <property type="project" value="TreeGrafter"/>
</dbReference>
<dbReference type="InterPro" id="IPR012910">
    <property type="entry name" value="Plug_dom"/>
</dbReference>
<evidence type="ECO:0000256" key="4">
    <source>
        <dbReference type="ARBA" id="ARBA00022692"/>
    </source>
</evidence>
<keyword evidence="4 10" id="KW-0812">Transmembrane</keyword>
<evidence type="ECO:0000313" key="17">
    <source>
        <dbReference type="Proteomes" id="UP000556700"/>
    </source>
</evidence>
<evidence type="ECO:0000256" key="12">
    <source>
        <dbReference type="SAM" id="MobiDB-lite"/>
    </source>
</evidence>
<evidence type="ECO:0000256" key="10">
    <source>
        <dbReference type="PROSITE-ProRule" id="PRU01360"/>
    </source>
</evidence>
<keyword evidence="8" id="KW-0675">Receptor</keyword>
<evidence type="ECO:0000256" key="7">
    <source>
        <dbReference type="ARBA" id="ARBA00023136"/>
    </source>
</evidence>
<dbReference type="Pfam" id="PF00593">
    <property type="entry name" value="TonB_dep_Rec_b-barrel"/>
    <property type="match status" value="1"/>
</dbReference>
<evidence type="ECO:0000259" key="15">
    <source>
        <dbReference type="Pfam" id="PF07715"/>
    </source>
</evidence>
<dbReference type="RefSeq" id="WP_083480846.1">
    <property type="nucleotide sequence ID" value="NZ_CAIJDO010000112.1"/>
</dbReference>
<dbReference type="PANTHER" id="PTHR30069:SF29">
    <property type="entry name" value="HEMOGLOBIN AND HEMOGLOBIN-HAPTOGLOBIN-BINDING PROTEIN 1-RELATED"/>
    <property type="match status" value="1"/>
</dbReference>
<dbReference type="Pfam" id="PF07715">
    <property type="entry name" value="Plug"/>
    <property type="match status" value="1"/>
</dbReference>
<dbReference type="SUPFAM" id="SSF56935">
    <property type="entry name" value="Porins"/>
    <property type="match status" value="1"/>
</dbReference>
<evidence type="ECO:0000256" key="1">
    <source>
        <dbReference type="ARBA" id="ARBA00004571"/>
    </source>
</evidence>
<evidence type="ECO:0000256" key="6">
    <source>
        <dbReference type="ARBA" id="ARBA00023077"/>
    </source>
</evidence>
<keyword evidence="6 11" id="KW-0798">TonB box</keyword>
<keyword evidence="9 10" id="KW-0998">Cell outer membrane</keyword>
<keyword evidence="7 10" id="KW-0472">Membrane</keyword>
<dbReference type="InterPro" id="IPR000531">
    <property type="entry name" value="Beta-barrel_TonB"/>
</dbReference>
<keyword evidence="5 13" id="KW-0732">Signal</keyword>
<dbReference type="GO" id="GO:0044718">
    <property type="term" value="P:siderophore transmembrane transport"/>
    <property type="evidence" value="ECO:0007669"/>
    <property type="project" value="TreeGrafter"/>
</dbReference>
<dbReference type="EMBL" id="CAIJDO010000112">
    <property type="protein sequence ID" value="CAD0003590.1"/>
    <property type="molecule type" value="Genomic_DNA"/>
</dbReference>
<dbReference type="InterPro" id="IPR036942">
    <property type="entry name" value="Beta-barrel_TonB_sf"/>
</dbReference>
<evidence type="ECO:0000259" key="14">
    <source>
        <dbReference type="Pfam" id="PF00593"/>
    </source>
</evidence>
<proteinExistence type="inferred from homology"/>
<feature type="region of interest" description="Disordered" evidence="12">
    <location>
        <begin position="23"/>
        <end position="47"/>
    </location>
</feature>
<evidence type="ECO:0000256" key="5">
    <source>
        <dbReference type="ARBA" id="ARBA00022729"/>
    </source>
</evidence>
<gene>
    <name evidence="16" type="primary">btuB_3</name>
    <name evidence="16" type="ORF">FLACHUCJ7_01483</name>
</gene>
<evidence type="ECO:0000313" key="16">
    <source>
        <dbReference type="EMBL" id="CAD0003590.1"/>
    </source>
</evidence>
<keyword evidence="17" id="KW-1185">Reference proteome</keyword>
<sequence length="738" mass="84073">MLNKYTFLILFIFMTLPSFSQENQAKEKEKTTKKQSEAETLENVEVKGKSKKQKIETQGFAVNVIETKEASLRNIQTNELLNQSAGVRVRQAGGLGSFVEYNLNGMAGSAIGIFIDGIDISTYGSSFNLNTIPPALIERIEVYKGVLPTHLSGDFLGGAINVILKKGGLKNNFNVSTSYGSFNTVQSDISGMYRDEKTGFTAKGSGFFSYSDNNYEVWGKFVKNKQPNGREERVRAKRFNDAFRSYGSRFELGYTDVKWANNFMIGYTGSEAYKEVQHGQYMATPYKGRFTESESNILTVNYNKKNLFTKGLEFTLNGVYSNRTQYIQDTVKWAYNWYDEKVLDLYGKPLLTQSGAQQGRPTMSTIDRKITNIRSDLQYRIAANHKLEFNHLFYIADREDYDALLTILENNYQATSNITKNVFSLGYEMQAFNSRLKANFFGKYYNQKVERIDPKAQVVNGQTVRVEQITNDSRSTTGYGVATSYAVTQNLFVIASAEQAVRMPSESQVFGDQGENLVGNPNLRPEISNNFNLGFRLDSYKIKEHRISLSATGFIRDTKDKIVALSNDRPVNNIETFPFENLAASQAIGFEAEMNYGFKNLDIRFNLSKFNSLFKSKFNGEKISNRYNVQIPNEPFFTANGNVQYTLKNLFQDKAILNLFYYCGYVASYNTIWVESDNYMTPTQFIQDLGLSYIFPNKKFILSFDAKNIFNREAYDNFAAQKPGRAFYLKLNYTINNF</sequence>
<evidence type="ECO:0000256" key="9">
    <source>
        <dbReference type="ARBA" id="ARBA00023237"/>
    </source>
</evidence>
<dbReference type="Proteomes" id="UP000556700">
    <property type="component" value="Unassembled WGS sequence"/>
</dbReference>
<feature type="signal peptide" evidence="13">
    <location>
        <begin position="1"/>
        <end position="20"/>
    </location>
</feature>
<comment type="subcellular location">
    <subcellularLocation>
        <location evidence="1 10">Cell outer membrane</location>
        <topology evidence="1 10">Multi-pass membrane protein</topology>
    </subcellularLocation>
</comment>
<dbReference type="InterPro" id="IPR037066">
    <property type="entry name" value="Plug_dom_sf"/>
</dbReference>
<dbReference type="PANTHER" id="PTHR30069">
    <property type="entry name" value="TONB-DEPENDENT OUTER MEMBRANE RECEPTOR"/>
    <property type="match status" value="1"/>
</dbReference>
<dbReference type="Gene3D" id="2.40.170.20">
    <property type="entry name" value="TonB-dependent receptor, beta-barrel domain"/>
    <property type="match status" value="1"/>
</dbReference>
<dbReference type="Gene3D" id="2.170.130.10">
    <property type="entry name" value="TonB-dependent receptor, plug domain"/>
    <property type="match status" value="1"/>
</dbReference>
<reference evidence="16 17" key="1">
    <citation type="submission" date="2020-06" db="EMBL/GenBank/DDBJ databases">
        <authorList>
            <person name="Criscuolo A."/>
        </authorList>
    </citation>
    <scope>NUCLEOTIDE SEQUENCE [LARGE SCALE GENOMIC DNA]</scope>
    <source>
        <strain evidence="17">CIP 110025</strain>
    </source>
</reference>
<evidence type="ECO:0000256" key="8">
    <source>
        <dbReference type="ARBA" id="ARBA00023170"/>
    </source>
</evidence>
<keyword evidence="2 10" id="KW-0813">Transport</keyword>
<feature type="domain" description="TonB-dependent receptor-like beta-barrel" evidence="14">
    <location>
        <begin position="242"/>
        <end position="709"/>
    </location>
</feature>
<evidence type="ECO:0000256" key="11">
    <source>
        <dbReference type="RuleBase" id="RU003357"/>
    </source>
</evidence>
<feature type="domain" description="TonB-dependent receptor plug" evidence="15">
    <location>
        <begin position="59"/>
        <end position="158"/>
    </location>
</feature>
<organism evidence="16 17">
    <name type="scientific">Flavobacterium chungangense</name>
    <dbReference type="NCBI Taxonomy" id="554283"/>
    <lineage>
        <taxon>Bacteria</taxon>
        <taxon>Pseudomonadati</taxon>
        <taxon>Bacteroidota</taxon>
        <taxon>Flavobacteriia</taxon>
        <taxon>Flavobacteriales</taxon>
        <taxon>Flavobacteriaceae</taxon>
        <taxon>Flavobacterium</taxon>
    </lineage>
</organism>